<protein>
    <submittedName>
        <fullName evidence="1">Uncharacterized protein</fullName>
    </submittedName>
</protein>
<dbReference type="Proteomes" id="UP000178985">
    <property type="component" value="Unassembled WGS sequence"/>
</dbReference>
<comment type="caution">
    <text evidence="1">The sequence shown here is derived from an EMBL/GenBank/DDBJ whole genome shotgun (WGS) entry which is preliminary data.</text>
</comment>
<dbReference type="AlphaFoldDB" id="A0A1F6V410"/>
<organism evidence="1 2">
    <name type="scientific">Candidatus Nomurabacteria bacterium RIFCSPHIGHO2_01_FULL_40_20</name>
    <dbReference type="NCBI Taxonomy" id="1801738"/>
    <lineage>
        <taxon>Bacteria</taxon>
        <taxon>Candidatus Nomuraibacteriota</taxon>
    </lineage>
</organism>
<reference evidence="1 2" key="1">
    <citation type="journal article" date="2016" name="Nat. Commun.">
        <title>Thousands of microbial genomes shed light on interconnected biogeochemical processes in an aquifer system.</title>
        <authorList>
            <person name="Anantharaman K."/>
            <person name="Brown C.T."/>
            <person name="Hug L.A."/>
            <person name="Sharon I."/>
            <person name="Castelle C.J."/>
            <person name="Probst A.J."/>
            <person name="Thomas B.C."/>
            <person name="Singh A."/>
            <person name="Wilkins M.J."/>
            <person name="Karaoz U."/>
            <person name="Brodie E.L."/>
            <person name="Williams K.H."/>
            <person name="Hubbard S.S."/>
            <person name="Banfield J.F."/>
        </authorList>
    </citation>
    <scope>NUCLEOTIDE SEQUENCE [LARGE SCALE GENOMIC DNA]</scope>
</reference>
<evidence type="ECO:0000313" key="1">
    <source>
        <dbReference type="EMBL" id="OGI64413.1"/>
    </source>
</evidence>
<accession>A0A1F6V410</accession>
<gene>
    <name evidence="1" type="ORF">A2733_01240</name>
</gene>
<name>A0A1F6V410_9BACT</name>
<evidence type="ECO:0000313" key="2">
    <source>
        <dbReference type="Proteomes" id="UP000178985"/>
    </source>
</evidence>
<dbReference type="EMBL" id="MFTO01000001">
    <property type="protein sequence ID" value="OGI64413.1"/>
    <property type="molecule type" value="Genomic_DNA"/>
</dbReference>
<proteinExistence type="predicted"/>
<sequence length="388" mass="44689">MKKTVKELRLLLNNLSFKKNKVEFLYSIYVPGYKAVVDLLLEFEGYLETKILVSEVDFAIENNTLRNVYKYGKMYIDEGLKYMISAGSIPNRLNEWKQDKLVEYFLSELPRSSSKEEAESAYKSYKALNVCQNVLELHRKKFDNLGLIGVTPDTMIAFQLVNTGAYESAITHLTTGPNIKSYHLADAWRIAKNYLPKKKEEIAKIIWTRGFPKDDIHWVYNFAEVALYLGFKSEIIKILNQEVVRLELEPPRFYEELVKALKLVGAKASIPKVLLRAEEYVSSNKKRVDDCVEMGHLCWVAEKPSLVKKWFAKAIDYRIEKSDSSFSGAESVISQYVKLTGDHSMQKKRILILERQKLYGKAANLASKLGMKKRARGLREIQKMLATK</sequence>